<keyword evidence="1" id="KW-1133">Transmembrane helix</keyword>
<evidence type="ECO:0000313" key="2">
    <source>
        <dbReference type="EMBL" id="SFD67362.1"/>
    </source>
</evidence>
<keyword evidence="1" id="KW-0812">Transmembrane</keyword>
<gene>
    <name evidence="2" type="ORF">SAMN05216167_106176</name>
</gene>
<dbReference type="RefSeq" id="WP_093828407.1">
    <property type="nucleotide sequence ID" value="NZ_FOLQ01000006.1"/>
</dbReference>
<reference evidence="2 3" key="1">
    <citation type="submission" date="2016-10" db="EMBL/GenBank/DDBJ databases">
        <authorList>
            <person name="de Groot N.N."/>
        </authorList>
    </citation>
    <scope>NUCLEOTIDE SEQUENCE [LARGE SCALE GENOMIC DNA]</scope>
    <source>
        <strain evidence="2 3">DSM 26130</strain>
    </source>
</reference>
<sequence>MADLNTIYVPYDEQLDPDALGNALIKYLPAPVGETMANSAEIKADRLQVQSFNAQVKATIADVKLPYTSDVNRLDWLATRIKAVSNRTNLIRQRVGVLNIRYAEAAAAGTDNAFTIFNQTASALPVVGAAFGWVGALAKREQAQYNLTNALGAKQSIEGYTADAALLARINKQLLDEYQASNLSPTDETVSNAATAIPTWYYFVGAGLLLIFLLWLKQRNSKRGRR</sequence>
<evidence type="ECO:0000313" key="3">
    <source>
        <dbReference type="Proteomes" id="UP000198598"/>
    </source>
</evidence>
<dbReference type="AlphaFoldDB" id="A0A1I1U945"/>
<dbReference type="OrthoDB" id="9951237at2"/>
<evidence type="ECO:0000256" key="1">
    <source>
        <dbReference type="SAM" id="Phobius"/>
    </source>
</evidence>
<keyword evidence="1" id="KW-0472">Membrane</keyword>
<proteinExistence type="predicted"/>
<name>A0A1I1U945_9BACT</name>
<dbReference type="STRING" id="662367.SAMN05216167_106176"/>
<organism evidence="2 3">
    <name type="scientific">Spirosoma endophyticum</name>
    <dbReference type="NCBI Taxonomy" id="662367"/>
    <lineage>
        <taxon>Bacteria</taxon>
        <taxon>Pseudomonadati</taxon>
        <taxon>Bacteroidota</taxon>
        <taxon>Cytophagia</taxon>
        <taxon>Cytophagales</taxon>
        <taxon>Cytophagaceae</taxon>
        <taxon>Spirosoma</taxon>
    </lineage>
</organism>
<feature type="transmembrane region" description="Helical" evidence="1">
    <location>
        <begin position="199"/>
        <end position="216"/>
    </location>
</feature>
<protein>
    <submittedName>
        <fullName evidence="2">Uncharacterized protein</fullName>
    </submittedName>
</protein>
<dbReference type="EMBL" id="FOLQ01000006">
    <property type="protein sequence ID" value="SFD67362.1"/>
    <property type="molecule type" value="Genomic_DNA"/>
</dbReference>
<keyword evidence="3" id="KW-1185">Reference proteome</keyword>
<accession>A0A1I1U945</accession>
<dbReference type="Proteomes" id="UP000198598">
    <property type="component" value="Unassembled WGS sequence"/>
</dbReference>